<dbReference type="SUPFAM" id="SSF51735">
    <property type="entry name" value="NAD(P)-binding Rossmann-fold domains"/>
    <property type="match status" value="1"/>
</dbReference>
<dbReference type="InterPro" id="IPR036291">
    <property type="entry name" value="NAD(P)-bd_dom_sf"/>
</dbReference>
<dbReference type="GO" id="GO:0016616">
    <property type="term" value="F:oxidoreductase activity, acting on the CH-OH group of donors, NAD or NADP as acceptor"/>
    <property type="evidence" value="ECO:0007669"/>
    <property type="project" value="TreeGrafter"/>
</dbReference>
<protein>
    <submittedName>
        <fullName evidence="3">Uncharacterized protein</fullName>
    </submittedName>
</protein>
<evidence type="ECO:0000313" key="3">
    <source>
        <dbReference type="EMBL" id="SVB78139.1"/>
    </source>
</evidence>
<dbReference type="PANTHER" id="PTHR42760:SF133">
    <property type="entry name" value="3-OXOACYL-[ACYL-CARRIER-PROTEIN] REDUCTASE"/>
    <property type="match status" value="1"/>
</dbReference>
<dbReference type="Pfam" id="PF13561">
    <property type="entry name" value="adh_short_C2"/>
    <property type="match status" value="1"/>
</dbReference>
<sequence>AGYLPKNDHWLENPIEDWHKVIDVNLSGEFYCARAVANQMMERREGRIINISSSAFRHGGVPGGGGVSYTASKAGVVGLTRSLAKALGPYNITVNAIAPGPTLTPMTENWLPQSEDKLTENIPLGRLGTPADIANAALFLASEEASFITGACLDVNGGLTMS</sequence>
<dbReference type="EMBL" id="UINC01057217">
    <property type="protein sequence ID" value="SVB78139.1"/>
    <property type="molecule type" value="Genomic_DNA"/>
</dbReference>
<gene>
    <name evidence="3" type="ORF">METZ01_LOCUS230993</name>
</gene>
<organism evidence="3">
    <name type="scientific">marine metagenome</name>
    <dbReference type="NCBI Taxonomy" id="408172"/>
    <lineage>
        <taxon>unclassified sequences</taxon>
        <taxon>metagenomes</taxon>
        <taxon>ecological metagenomes</taxon>
    </lineage>
</organism>
<reference evidence="3" key="1">
    <citation type="submission" date="2018-05" db="EMBL/GenBank/DDBJ databases">
        <authorList>
            <person name="Lanie J.A."/>
            <person name="Ng W.-L."/>
            <person name="Kazmierczak K.M."/>
            <person name="Andrzejewski T.M."/>
            <person name="Davidsen T.M."/>
            <person name="Wayne K.J."/>
            <person name="Tettelin H."/>
            <person name="Glass J.I."/>
            <person name="Rusch D."/>
            <person name="Podicherti R."/>
            <person name="Tsui H.-C.T."/>
            <person name="Winkler M.E."/>
        </authorList>
    </citation>
    <scope>NUCLEOTIDE SEQUENCE</scope>
</reference>
<accession>A0A382GT35</accession>
<dbReference type="InterPro" id="IPR002347">
    <property type="entry name" value="SDR_fam"/>
</dbReference>
<dbReference type="PANTHER" id="PTHR42760">
    <property type="entry name" value="SHORT-CHAIN DEHYDROGENASES/REDUCTASES FAMILY MEMBER"/>
    <property type="match status" value="1"/>
</dbReference>
<dbReference type="PRINTS" id="PR00080">
    <property type="entry name" value="SDRFAMILY"/>
</dbReference>
<feature type="non-terminal residue" evidence="3">
    <location>
        <position position="1"/>
    </location>
</feature>
<dbReference type="Gene3D" id="3.40.50.720">
    <property type="entry name" value="NAD(P)-binding Rossmann-like Domain"/>
    <property type="match status" value="1"/>
</dbReference>
<name>A0A382GT35_9ZZZZ</name>
<dbReference type="AlphaFoldDB" id="A0A382GT35"/>
<evidence type="ECO:0000256" key="2">
    <source>
        <dbReference type="ARBA" id="ARBA00023002"/>
    </source>
</evidence>
<dbReference type="GO" id="GO:0006633">
    <property type="term" value="P:fatty acid biosynthetic process"/>
    <property type="evidence" value="ECO:0007669"/>
    <property type="project" value="TreeGrafter"/>
</dbReference>
<dbReference type="PRINTS" id="PR00081">
    <property type="entry name" value="GDHRDH"/>
</dbReference>
<evidence type="ECO:0000256" key="1">
    <source>
        <dbReference type="ARBA" id="ARBA00006484"/>
    </source>
</evidence>
<proteinExistence type="inferred from homology"/>
<dbReference type="GO" id="GO:0048038">
    <property type="term" value="F:quinone binding"/>
    <property type="evidence" value="ECO:0007669"/>
    <property type="project" value="TreeGrafter"/>
</dbReference>
<keyword evidence="2" id="KW-0560">Oxidoreductase</keyword>
<comment type="similarity">
    <text evidence="1">Belongs to the short-chain dehydrogenases/reductases (SDR) family.</text>
</comment>